<evidence type="ECO:0000313" key="3">
    <source>
        <dbReference type="EMBL" id="CAL4800160.1"/>
    </source>
</evidence>
<dbReference type="EMBL" id="CAMXCT030005613">
    <property type="protein sequence ID" value="CAL4800160.1"/>
    <property type="molecule type" value="Genomic_DNA"/>
</dbReference>
<gene>
    <name evidence="2" type="ORF">C1SCF055_LOCUS37874</name>
</gene>
<feature type="compositionally biased region" description="Polar residues" evidence="1">
    <location>
        <begin position="14"/>
        <end position="27"/>
    </location>
</feature>
<dbReference type="EMBL" id="CAMXCT010005613">
    <property type="protein sequence ID" value="CAI4012848.1"/>
    <property type="molecule type" value="Genomic_DNA"/>
</dbReference>
<keyword evidence="4" id="KW-1185">Reference proteome</keyword>
<dbReference type="AlphaFoldDB" id="A0A9P1DMJ4"/>
<protein>
    <submittedName>
        <fullName evidence="2">Uncharacterized protein</fullName>
    </submittedName>
</protein>
<evidence type="ECO:0000313" key="2">
    <source>
        <dbReference type="EMBL" id="CAI4012848.1"/>
    </source>
</evidence>
<evidence type="ECO:0000313" key="4">
    <source>
        <dbReference type="Proteomes" id="UP001152797"/>
    </source>
</evidence>
<dbReference type="OrthoDB" id="478780at2759"/>
<feature type="region of interest" description="Disordered" evidence="1">
    <location>
        <begin position="446"/>
        <end position="468"/>
    </location>
</feature>
<feature type="region of interest" description="Disordered" evidence="1">
    <location>
        <begin position="1"/>
        <end position="31"/>
    </location>
</feature>
<comment type="caution">
    <text evidence="2">The sequence shown here is derived from an EMBL/GenBank/DDBJ whole genome shotgun (WGS) entry which is preliminary data.</text>
</comment>
<proteinExistence type="predicted"/>
<name>A0A9P1DMJ4_9DINO</name>
<dbReference type="Proteomes" id="UP001152797">
    <property type="component" value="Unassembled WGS sequence"/>
</dbReference>
<reference evidence="2" key="1">
    <citation type="submission" date="2022-10" db="EMBL/GenBank/DDBJ databases">
        <authorList>
            <person name="Chen Y."/>
            <person name="Dougan E. K."/>
            <person name="Chan C."/>
            <person name="Rhodes N."/>
            <person name="Thang M."/>
        </authorList>
    </citation>
    <scope>NUCLEOTIDE SEQUENCE</scope>
</reference>
<reference evidence="3 4" key="2">
    <citation type="submission" date="2024-05" db="EMBL/GenBank/DDBJ databases">
        <authorList>
            <person name="Chen Y."/>
            <person name="Shah S."/>
            <person name="Dougan E. K."/>
            <person name="Thang M."/>
            <person name="Chan C."/>
        </authorList>
    </citation>
    <scope>NUCLEOTIDE SEQUENCE [LARGE SCALE GENOMIC DNA]</scope>
</reference>
<accession>A0A9P1DMJ4</accession>
<evidence type="ECO:0000256" key="1">
    <source>
        <dbReference type="SAM" id="MobiDB-lite"/>
    </source>
</evidence>
<dbReference type="EMBL" id="CAMXCT020005613">
    <property type="protein sequence ID" value="CAL1166223.1"/>
    <property type="molecule type" value="Genomic_DNA"/>
</dbReference>
<organism evidence="2">
    <name type="scientific">Cladocopium goreaui</name>
    <dbReference type="NCBI Taxonomy" id="2562237"/>
    <lineage>
        <taxon>Eukaryota</taxon>
        <taxon>Sar</taxon>
        <taxon>Alveolata</taxon>
        <taxon>Dinophyceae</taxon>
        <taxon>Suessiales</taxon>
        <taxon>Symbiodiniaceae</taxon>
        <taxon>Cladocopium</taxon>
    </lineage>
</organism>
<sequence length="468" mass="51823">MPDLAATLHHLPSLEQQAPNLTDNGEANSVPKESGDLALRLKLGEHADIFCREYIEVATTFLLRPGDGDMLQRSVARVLRVESNCCSVAVAQAKGRAESRVATMSFALSTVTTAAAATVVKRNSRGASLEEREERSRPFASDQNWITNGLADTGLDLHFDKMRIYSVELAIQELDDKRMLRLRQEVSPIVMWLEVVYLLSPQFSLIRWNRALAEVFGTVTLTAAVLMRMNINRLREVVGAGPIPMEDCFLVFGTSDYGEETECAANTAEELRAWDAFGCLEYGPAGCTSMEGSCAEDLVLCTERWKSHSPLLVLAEDFGGLPAGTHMAVMAITAEGWAQVEKLRRMRKSKSRHRQPIAMLLKMLKDNERFRCPVAQELSRLVGYPSLVQLCPITLEVALMILKSVRAMGHRDFCPAARGRKRPCSCGVSEIGRFLSRKKLAQANALRKRSAAQAKAKAKAKAKEKGRR</sequence>